<sequence length="129" mass="13994">ALPCIVDVRDEESVEKCIEAAVKEFGGIDILVNNASAISLTGTLDTPMKRYDLMHNINTRGTFLMSQKAIPYLKQSKNAHILNMVGGNALPCVVDVRDEESVEKCIEAAVKEFDGIDILVNNASAISLT</sequence>
<dbReference type="WBParaSite" id="PS1159_v2.g17662.t1">
    <property type="protein sequence ID" value="PS1159_v2.g17662.t1"/>
    <property type="gene ID" value="PS1159_v2.g17662"/>
</dbReference>
<protein>
    <submittedName>
        <fullName evidence="2">Uncharacterized protein</fullName>
    </submittedName>
</protein>
<reference evidence="2" key="1">
    <citation type="submission" date="2022-11" db="UniProtKB">
        <authorList>
            <consortium name="WormBaseParasite"/>
        </authorList>
    </citation>
    <scope>IDENTIFICATION</scope>
</reference>
<dbReference type="Proteomes" id="UP000887580">
    <property type="component" value="Unplaced"/>
</dbReference>
<name>A0AC35FJI1_9BILA</name>
<organism evidence="1 2">
    <name type="scientific">Panagrolaimus sp. PS1159</name>
    <dbReference type="NCBI Taxonomy" id="55785"/>
    <lineage>
        <taxon>Eukaryota</taxon>
        <taxon>Metazoa</taxon>
        <taxon>Ecdysozoa</taxon>
        <taxon>Nematoda</taxon>
        <taxon>Chromadorea</taxon>
        <taxon>Rhabditida</taxon>
        <taxon>Tylenchina</taxon>
        <taxon>Panagrolaimomorpha</taxon>
        <taxon>Panagrolaimoidea</taxon>
        <taxon>Panagrolaimidae</taxon>
        <taxon>Panagrolaimus</taxon>
    </lineage>
</organism>
<proteinExistence type="predicted"/>
<evidence type="ECO:0000313" key="1">
    <source>
        <dbReference type="Proteomes" id="UP000887580"/>
    </source>
</evidence>
<evidence type="ECO:0000313" key="2">
    <source>
        <dbReference type="WBParaSite" id="PS1159_v2.g17662.t1"/>
    </source>
</evidence>
<accession>A0AC35FJI1</accession>